<proteinExistence type="predicted"/>
<evidence type="ECO:0000256" key="5">
    <source>
        <dbReference type="ARBA" id="ARBA00022989"/>
    </source>
</evidence>
<feature type="domain" description="TRAP C4-dicarboxylate transport system permease DctM subunit" evidence="8">
    <location>
        <begin position="11"/>
        <end position="428"/>
    </location>
</feature>
<keyword evidence="5 7" id="KW-1133">Transmembrane helix</keyword>
<dbReference type="RefSeq" id="WP_121203455.1">
    <property type="nucleotide sequence ID" value="NZ_RBZP01000002.1"/>
</dbReference>
<dbReference type="PANTHER" id="PTHR33362:SF5">
    <property type="entry name" value="C4-DICARBOXYLATE TRAP TRANSPORTER LARGE PERMEASE PROTEIN DCTM"/>
    <property type="match status" value="1"/>
</dbReference>
<evidence type="ECO:0000313" key="10">
    <source>
        <dbReference type="Proteomes" id="UP000269301"/>
    </source>
</evidence>
<evidence type="ECO:0000256" key="6">
    <source>
        <dbReference type="ARBA" id="ARBA00023136"/>
    </source>
</evidence>
<sequence length="438" mass="46404">MEWYIVITLFFVLLMLFILTGFPVAFGFIAVNIILTILFIGLDGGLQTFVRSAFESLGSFSLTPIPLFILMGEVLFHSGLVMKLIDVLSRWMGRLPSRLSILTMAAGTLFSALSGSAVANAAMLGSSMTPEMEKRGYHLKMSVGPILGAGALATIIPPSTTAILLGGLGGISVGDLLIGGVIPGILLAVLMIIYFMALGIFNPSVAPVYDVDKTSWNEKLRSLVFDAVPLMGLIVLVVWLIFSGFATPTESAAIGALGALLLPIVYGRLTVDVLKRSILGTLKVSGMILLILAASAGFSQLIAFTGAARGLVDAVLSLNVDPLVSVIGMLLIILILGTFIEPISILMITTPLYIPVVTALEFDLVWFGLLVLICLGIGNITPPFGLLLFVIRGVIPSNVSMKEIYKSVIGVITISLVGVIIIIIFPEIVTWLPSVGAD</sequence>
<keyword evidence="4 7" id="KW-0812">Transmembrane</keyword>
<dbReference type="PANTHER" id="PTHR33362">
    <property type="entry name" value="SIALIC ACID TRAP TRANSPORTER PERMEASE PROTEIN SIAT-RELATED"/>
    <property type="match status" value="1"/>
</dbReference>
<feature type="transmembrane region" description="Helical" evidence="7">
    <location>
        <begin position="101"/>
        <end position="125"/>
    </location>
</feature>
<feature type="transmembrane region" description="Helical" evidence="7">
    <location>
        <begin position="146"/>
        <end position="171"/>
    </location>
</feature>
<keyword evidence="3" id="KW-0997">Cell inner membrane</keyword>
<feature type="transmembrane region" description="Helical" evidence="7">
    <location>
        <begin position="323"/>
        <end position="340"/>
    </location>
</feature>
<dbReference type="EMBL" id="RBZP01000002">
    <property type="protein sequence ID" value="RKQ35784.1"/>
    <property type="molecule type" value="Genomic_DNA"/>
</dbReference>
<feature type="transmembrane region" description="Helical" evidence="7">
    <location>
        <begin position="252"/>
        <end position="269"/>
    </location>
</feature>
<feature type="transmembrane region" description="Helical" evidence="7">
    <location>
        <begin position="6"/>
        <end position="39"/>
    </location>
</feature>
<keyword evidence="2" id="KW-1003">Cell membrane</keyword>
<gene>
    <name evidence="9" type="ORF">D8M06_05865</name>
</gene>
<dbReference type="GO" id="GO:0005886">
    <property type="term" value="C:plasma membrane"/>
    <property type="evidence" value="ECO:0007669"/>
    <property type="project" value="UniProtKB-SubCell"/>
</dbReference>
<accession>A0A495A850</accession>
<dbReference type="GO" id="GO:0022857">
    <property type="term" value="F:transmembrane transporter activity"/>
    <property type="evidence" value="ECO:0007669"/>
    <property type="project" value="TreeGrafter"/>
</dbReference>
<evidence type="ECO:0000313" key="9">
    <source>
        <dbReference type="EMBL" id="RKQ35784.1"/>
    </source>
</evidence>
<keyword evidence="6 7" id="KW-0472">Membrane</keyword>
<comment type="caution">
    <text evidence="9">The sequence shown here is derived from an EMBL/GenBank/DDBJ whole genome shotgun (WGS) entry which is preliminary data.</text>
</comment>
<dbReference type="PIRSF" id="PIRSF006066">
    <property type="entry name" value="HI0050"/>
    <property type="match status" value="1"/>
</dbReference>
<dbReference type="Proteomes" id="UP000269301">
    <property type="component" value="Unassembled WGS sequence"/>
</dbReference>
<evidence type="ECO:0000256" key="4">
    <source>
        <dbReference type="ARBA" id="ARBA00022692"/>
    </source>
</evidence>
<feature type="transmembrane region" description="Helical" evidence="7">
    <location>
        <begin position="223"/>
        <end position="246"/>
    </location>
</feature>
<organism evidence="9 10">
    <name type="scientific">Oceanobacillus halophilus</name>
    <dbReference type="NCBI Taxonomy" id="930130"/>
    <lineage>
        <taxon>Bacteria</taxon>
        <taxon>Bacillati</taxon>
        <taxon>Bacillota</taxon>
        <taxon>Bacilli</taxon>
        <taxon>Bacillales</taxon>
        <taxon>Bacillaceae</taxon>
        <taxon>Oceanobacillus</taxon>
    </lineage>
</organism>
<feature type="transmembrane region" description="Helical" evidence="7">
    <location>
        <begin position="177"/>
        <end position="202"/>
    </location>
</feature>
<evidence type="ECO:0000259" key="8">
    <source>
        <dbReference type="Pfam" id="PF06808"/>
    </source>
</evidence>
<comment type="subcellular location">
    <subcellularLocation>
        <location evidence="1">Cell inner membrane</location>
        <topology evidence="1">Multi-pass membrane protein</topology>
    </subcellularLocation>
</comment>
<keyword evidence="10" id="KW-1185">Reference proteome</keyword>
<evidence type="ECO:0000256" key="7">
    <source>
        <dbReference type="SAM" id="Phobius"/>
    </source>
</evidence>
<feature type="transmembrane region" description="Helical" evidence="7">
    <location>
        <begin position="352"/>
        <end position="378"/>
    </location>
</feature>
<protein>
    <submittedName>
        <fullName evidence="9">TRAP transporter large permease</fullName>
    </submittedName>
</protein>
<evidence type="ECO:0000256" key="2">
    <source>
        <dbReference type="ARBA" id="ARBA00022475"/>
    </source>
</evidence>
<name>A0A495A850_9BACI</name>
<reference evidence="9 10" key="1">
    <citation type="journal article" date="2016" name="Int. J. Syst. Evol. Microbiol.">
        <title>Oceanobacillus halophilus sp. nov., a novel moderately halophilic bacterium from a hypersaline lake.</title>
        <authorList>
            <person name="Amoozegar M.A."/>
            <person name="Bagheri M."/>
            <person name="Makhdoumi A."/>
            <person name="Nikou M.M."/>
            <person name="Fazeli S.A.S."/>
            <person name="Schumann P."/>
            <person name="Sproer C."/>
            <person name="Sanchez-Porro C."/>
            <person name="Ventosa A."/>
        </authorList>
    </citation>
    <scope>NUCLEOTIDE SEQUENCE [LARGE SCALE GENOMIC DNA]</scope>
    <source>
        <strain evidence="9 10">DSM 23996</strain>
    </source>
</reference>
<dbReference type="InterPro" id="IPR004681">
    <property type="entry name" value="TRAP_DctM"/>
</dbReference>
<feature type="transmembrane region" description="Helical" evidence="7">
    <location>
        <begin position="60"/>
        <end position="81"/>
    </location>
</feature>
<dbReference type="OrthoDB" id="9785600at2"/>
<dbReference type="AlphaFoldDB" id="A0A495A850"/>
<evidence type="ECO:0000256" key="3">
    <source>
        <dbReference type="ARBA" id="ARBA00022519"/>
    </source>
</evidence>
<evidence type="ECO:0000256" key="1">
    <source>
        <dbReference type="ARBA" id="ARBA00004429"/>
    </source>
</evidence>
<dbReference type="NCBIfam" id="TIGR00786">
    <property type="entry name" value="dctM"/>
    <property type="match status" value="1"/>
</dbReference>
<feature type="transmembrane region" description="Helical" evidence="7">
    <location>
        <begin position="408"/>
        <end position="432"/>
    </location>
</feature>
<feature type="transmembrane region" description="Helical" evidence="7">
    <location>
        <begin position="281"/>
        <end position="303"/>
    </location>
</feature>
<dbReference type="Pfam" id="PF06808">
    <property type="entry name" value="DctM"/>
    <property type="match status" value="1"/>
</dbReference>
<dbReference type="InterPro" id="IPR010656">
    <property type="entry name" value="DctM"/>
</dbReference>